<dbReference type="RefSeq" id="WP_146849661.1">
    <property type="nucleotide sequence ID" value="NZ_BKAG01000007.1"/>
</dbReference>
<dbReference type="AlphaFoldDB" id="A0A512M5Q4"/>
<name>A0A512M5Q4_9BACT</name>
<comment type="caution">
    <text evidence="3">The sequence shown here is derived from an EMBL/GenBank/DDBJ whole genome shotgun (WGS) entry which is preliminary data.</text>
</comment>
<dbReference type="PROSITE" id="PS50889">
    <property type="entry name" value="S4"/>
    <property type="match status" value="1"/>
</dbReference>
<feature type="domain" description="RNA-binding S4" evidence="2">
    <location>
        <begin position="8"/>
        <end position="73"/>
    </location>
</feature>
<dbReference type="OrthoDB" id="9797176at2"/>
<protein>
    <submittedName>
        <fullName evidence="3">Heat-shock protein Hsp15</fullName>
    </submittedName>
</protein>
<keyword evidence="1" id="KW-0694">RNA-binding</keyword>
<reference evidence="3 4" key="1">
    <citation type="submission" date="2019-07" db="EMBL/GenBank/DDBJ databases">
        <title>Whole genome shotgun sequence of Brevifollis gellanilyticus NBRC 108608.</title>
        <authorList>
            <person name="Hosoyama A."/>
            <person name="Uohara A."/>
            <person name="Ohji S."/>
            <person name="Ichikawa N."/>
        </authorList>
    </citation>
    <scope>NUCLEOTIDE SEQUENCE [LARGE SCALE GENOMIC DNA]</scope>
    <source>
        <strain evidence="3 4">NBRC 108608</strain>
    </source>
</reference>
<evidence type="ECO:0000313" key="4">
    <source>
        <dbReference type="Proteomes" id="UP000321577"/>
    </source>
</evidence>
<sequence>MAETLETQRVDKWLHHIRVFKTRSLATQACNKGNVTLDGQVIKPSRDLHLGNVLEVVRGDLRLRLKVLGFPSQRLGAPRVLEFCENQTPEEWIIKAGELRRQRELETPREHETVAKPNKQQLRQLREWWAQEHA</sequence>
<dbReference type="InterPro" id="IPR036986">
    <property type="entry name" value="S4_RNA-bd_sf"/>
</dbReference>
<proteinExistence type="predicted"/>
<dbReference type="GO" id="GO:0003723">
    <property type="term" value="F:RNA binding"/>
    <property type="evidence" value="ECO:0007669"/>
    <property type="project" value="UniProtKB-KW"/>
</dbReference>
<dbReference type="Proteomes" id="UP000321577">
    <property type="component" value="Unassembled WGS sequence"/>
</dbReference>
<dbReference type="InterPro" id="IPR002942">
    <property type="entry name" value="S4_RNA-bd"/>
</dbReference>
<dbReference type="SMART" id="SM00363">
    <property type="entry name" value="S4"/>
    <property type="match status" value="1"/>
</dbReference>
<evidence type="ECO:0000313" key="3">
    <source>
        <dbReference type="EMBL" id="GEP42056.1"/>
    </source>
</evidence>
<dbReference type="Pfam" id="PF01479">
    <property type="entry name" value="S4"/>
    <property type="match status" value="1"/>
</dbReference>
<accession>A0A512M5Q4</accession>
<dbReference type="EMBL" id="BKAG01000007">
    <property type="protein sequence ID" value="GEP42056.1"/>
    <property type="molecule type" value="Genomic_DNA"/>
</dbReference>
<dbReference type="SUPFAM" id="SSF55174">
    <property type="entry name" value="Alpha-L RNA-binding motif"/>
    <property type="match status" value="1"/>
</dbReference>
<evidence type="ECO:0000256" key="1">
    <source>
        <dbReference type="PROSITE-ProRule" id="PRU00182"/>
    </source>
</evidence>
<dbReference type="CDD" id="cd00165">
    <property type="entry name" value="S4"/>
    <property type="match status" value="1"/>
</dbReference>
<dbReference type="Gene3D" id="3.10.290.10">
    <property type="entry name" value="RNA-binding S4 domain"/>
    <property type="match status" value="1"/>
</dbReference>
<gene>
    <name evidence="3" type="ORF">BGE01nite_13470</name>
</gene>
<keyword evidence="4" id="KW-1185">Reference proteome</keyword>
<organism evidence="3 4">
    <name type="scientific">Brevifollis gellanilyticus</name>
    <dbReference type="NCBI Taxonomy" id="748831"/>
    <lineage>
        <taxon>Bacteria</taxon>
        <taxon>Pseudomonadati</taxon>
        <taxon>Verrucomicrobiota</taxon>
        <taxon>Verrucomicrobiia</taxon>
        <taxon>Verrucomicrobiales</taxon>
        <taxon>Verrucomicrobiaceae</taxon>
    </lineage>
</organism>
<evidence type="ECO:0000259" key="2">
    <source>
        <dbReference type="SMART" id="SM00363"/>
    </source>
</evidence>